<comment type="caution">
    <text evidence="1">The sequence shown here is derived from an EMBL/GenBank/DDBJ whole genome shotgun (WGS) entry which is preliminary data.</text>
</comment>
<gene>
    <name evidence="1" type="ORF">ACFSHS_03410</name>
</gene>
<dbReference type="RefSeq" id="WP_376871721.1">
    <property type="nucleotide sequence ID" value="NZ_JBHUHP010000001.1"/>
</dbReference>
<dbReference type="EMBL" id="JBHUHP010000001">
    <property type="protein sequence ID" value="MFD2090613.1"/>
    <property type="molecule type" value="Genomic_DNA"/>
</dbReference>
<organism evidence="1 2">
    <name type="scientific">Blastococcus deserti</name>
    <dbReference type="NCBI Taxonomy" id="2259033"/>
    <lineage>
        <taxon>Bacteria</taxon>
        <taxon>Bacillati</taxon>
        <taxon>Actinomycetota</taxon>
        <taxon>Actinomycetes</taxon>
        <taxon>Geodermatophilales</taxon>
        <taxon>Geodermatophilaceae</taxon>
        <taxon>Blastococcus</taxon>
    </lineage>
</organism>
<protein>
    <recommendedName>
        <fullName evidence="3">Zn-dependent peptidase</fullName>
    </recommendedName>
</protein>
<dbReference type="Gene3D" id="3.30.830.10">
    <property type="entry name" value="Metalloenzyme, LuxS/M16 peptidase-like"/>
    <property type="match status" value="2"/>
</dbReference>
<dbReference type="SUPFAM" id="SSF63411">
    <property type="entry name" value="LuxS/MPP-like metallohydrolase"/>
    <property type="match status" value="2"/>
</dbReference>
<proteinExistence type="predicted"/>
<dbReference type="InterPro" id="IPR011249">
    <property type="entry name" value="Metalloenz_LuxS/M16"/>
</dbReference>
<accession>A0ABW4X832</accession>
<dbReference type="Proteomes" id="UP001597402">
    <property type="component" value="Unassembled WGS sequence"/>
</dbReference>
<reference evidence="2" key="1">
    <citation type="journal article" date="2019" name="Int. J. Syst. Evol. Microbiol.">
        <title>The Global Catalogue of Microorganisms (GCM) 10K type strain sequencing project: providing services to taxonomists for standard genome sequencing and annotation.</title>
        <authorList>
            <consortium name="The Broad Institute Genomics Platform"/>
            <consortium name="The Broad Institute Genome Sequencing Center for Infectious Disease"/>
            <person name="Wu L."/>
            <person name="Ma J."/>
        </authorList>
    </citation>
    <scope>NUCLEOTIDE SEQUENCE [LARGE SCALE GENOMIC DNA]</scope>
    <source>
        <strain evidence="2">JCM 3338</strain>
    </source>
</reference>
<keyword evidence="2" id="KW-1185">Reference proteome</keyword>
<evidence type="ECO:0008006" key="3">
    <source>
        <dbReference type="Google" id="ProtNLM"/>
    </source>
</evidence>
<evidence type="ECO:0000313" key="2">
    <source>
        <dbReference type="Proteomes" id="UP001597402"/>
    </source>
</evidence>
<evidence type="ECO:0000313" key="1">
    <source>
        <dbReference type="EMBL" id="MFD2090613.1"/>
    </source>
</evidence>
<name>A0ABW4X832_9ACTN</name>
<sequence>MLQTSIDGVPVFCADGPPPFTAGLVFGVGRRDETFLRGGITHLVEHLAMRAVGRTAIETNASVDLLSTEFTATGPADKVGAFLTAVCAALVDLPVEFLAVEADVVRTEAGQVTSPPVGALLGDLYGARGPGLAGTMDPAVHSIPPDEVRDWARTWFCRQNAALWFSGPDLRGLRLPLRDGVVPERAPQPRPLVRTPAWTTHLTGDHVVLAAALPAGYAAAATVGILRDRVEEELRHRRGVSYAVLADRVLVGPEERLVVLDADARAGQEAVVAGVLWREVQRLAEEGPAGPELEHQRAFVEASLADPRSGVDEARSFAIAQVTGVRVPSSAQLRSDAAALTHEEVRGTATRLRDAAVLTMPLGTDPVPPGLQRLPEWSAGVVAGREFRPRRRIGYPRQTRLVVGAAGASLIRGPEERITVHWGELAGMVRTGPEEEVLVGQDGFSLVVAAAEWRDGDEALALVRAAVPEELRIVGDDARVDRAVLLLRAPAHRVRESVGVSRRRATMVANGEWTALAGEEDLPPEAQARVVAEGAGGRPAVLVLRQGHADLQYVLLRGGREIDRHVWGGTSGDPALLAEATGRPEAELAPVLSADGSPAEVLARFGAVLALPAEVPDLLAGRAVATAEEVVGQGFVAGLRATVRGDYAPPPGEGSWVDRWLHVSRRRPRWYRALNAVEAVAFAVLAWLLVRAAEGDLVSWRGGLGLLAGLVALACLYDTRPPRPATDVEETRTGTPPSG</sequence>